<proteinExistence type="predicted"/>
<dbReference type="RefSeq" id="WP_239797711.1">
    <property type="nucleotide sequence ID" value="NZ_OU912926.1"/>
</dbReference>
<dbReference type="InterPro" id="IPR050834">
    <property type="entry name" value="Glycosyltransf_2"/>
</dbReference>
<feature type="domain" description="Glycosyltransferase 2-like" evidence="1">
    <location>
        <begin position="12"/>
        <end position="118"/>
    </location>
</feature>
<dbReference type="Proteomes" id="UP000839052">
    <property type="component" value="Chromosome"/>
</dbReference>
<evidence type="ECO:0000313" key="3">
    <source>
        <dbReference type="Proteomes" id="UP000839052"/>
    </source>
</evidence>
<gene>
    <name evidence="2" type="ORF">NTG6680_2771</name>
</gene>
<dbReference type="PANTHER" id="PTHR43685">
    <property type="entry name" value="GLYCOSYLTRANSFERASE"/>
    <property type="match status" value="1"/>
</dbReference>
<evidence type="ECO:0000313" key="2">
    <source>
        <dbReference type="EMBL" id="CAG9934020.1"/>
    </source>
</evidence>
<dbReference type="InterPro" id="IPR029044">
    <property type="entry name" value="Nucleotide-diphossugar_trans"/>
</dbReference>
<sequence length="313" mass="35918">MTLVVSKPNKVTVLLSTYNGSKFLQQQLNSLYEQTYPNIRILVRDDGSSDSTRSILENEQLSGRIDILRGYENLGPALSFFKLLHNAALTETEYVAFCDQDDVWHPHKIEHAVSALLVVADNCPALFCSRLEIVDEQLNHIGFTNTPRKVGFGNALVENIATGCTMVLNRKAVELICKHLPSKVLMHDWWCYLVLSCFGEIVFDSNANIKYRQHGNNTIGATVNIFDELKRKMHRFIYSGRGLLWLQAWLQASVFLNMFENGIPLSQRLVLNKFIAAKSSLWCRVQLVLSKEIWRQKWFDNLVLRLIIFINRI</sequence>
<dbReference type="SUPFAM" id="SSF53448">
    <property type="entry name" value="Nucleotide-diphospho-sugar transferases"/>
    <property type="match status" value="1"/>
</dbReference>
<protein>
    <submittedName>
        <fullName evidence="2">Glycosyl transferase family 2</fullName>
    </submittedName>
</protein>
<keyword evidence="3" id="KW-1185">Reference proteome</keyword>
<accession>A0ABN8AUR7</accession>
<reference evidence="2 3" key="1">
    <citation type="submission" date="2021-10" db="EMBL/GenBank/DDBJ databases">
        <authorList>
            <person name="Koch H."/>
        </authorList>
    </citation>
    <scope>NUCLEOTIDE SEQUENCE [LARGE SCALE GENOMIC DNA]</scope>
    <source>
        <strain evidence="2">6680</strain>
    </source>
</reference>
<keyword evidence="2" id="KW-0808">Transferase</keyword>
<dbReference type="GO" id="GO:0016740">
    <property type="term" value="F:transferase activity"/>
    <property type="evidence" value="ECO:0007669"/>
    <property type="project" value="UniProtKB-KW"/>
</dbReference>
<evidence type="ECO:0000259" key="1">
    <source>
        <dbReference type="Pfam" id="PF00535"/>
    </source>
</evidence>
<dbReference type="InterPro" id="IPR001173">
    <property type="entry name" value="Glyco_trans_2-like"/>
</dbReference>
<dbReference type="Gene3D" id="3.90.550.10">
    <property type="entry name" value="Spore Coat Polysaccharide Biosynthesis Protein SpsA, Chain A"/>
    <property type="match status" value="1"/>
</dbReference>
<dbReference type="EMBL" id="OU912926">
    <property type="protein sequence ID" value="CAG9934020.1"/>
    <property type="molecule type" value="Genomic_DNA"/>
</dbReference>
<dbReference type="Pfam" id="PF00535">
    <property type="entry name" value="Glycos_transf_2"/>
    <property type="match status" value="1"/>
</dbReference>
<name>A0ABN8AUR7_9PROT</name>
<dbReference type="CDD" id="cd04196">
    <property type="entry name" value="GT_2_like_d"/>
    <property type="match status" value="1"/>
</dbReference>
<organism evidence="2 3">
    <name type="scientific">Candidatus Nitrotoga arctica</name>
    <dbReference type="NCBI Taxonomy" id="453162"/>
    <lineage>
        <taxon>Bacteria</taxon>
        <taxon>Pseudomonadati</taxon>
        <taxon>Pseudomonadota</taxon>
        <taxon>Betaproteobacteria</taxon>
        <taxon>Nitrosomonadales</taxon>
        <taxon>Gallionellaceae</taxon>
        <taxon>Candidatus Nitrotoga</taxon>
    </lineage>
</organism>
<dbReference type="PANTHER" id="PTHR43685:SF2">
    <property type="entry name" value="GLYCOSYLTRANSFERASE 2-LIKE DOMAIN-CONTAINING PROTEIN"/>
    <property type="match status" value="1"/>
</dbReference>